<dbReference type="InterPro" id="IPR013154">
    <property type="entry name" value="ADH-like_N"/>
</dbReference>
<keyword evidence="3 7" id="KW-0479">Metal-binding</keyword>
<evidence type="ECO:0000259" key="8">
    <source>
        <dbReference type="SMART" id="SM00829"/>
    </source>
</evidence>
<keyword evidence="5" id="KW-0560">Oxidoreductase</keyword>
<name>Q0CT00_ASPTN</name>
<dbReference type="Gene3D" id="3.40.50.720">
    <property type="entry name" value="NAD(P)-binding Rossmann-like Domain"/>
    <property type="match status" value="1"/>
</dbReference>
<dbReference type="PANTHER" id="PTHR42940">
    <property type="entry name" value="ALCOHOL DEHYDROGENASE 1-RELATED"/>
    <property type="match status" value="1"/>
</dbReference>
<dbReference type="InterPro" id="IPR036291">
    <property type="entry name" value="NAD(P)-bd_dom_sf"/>
</dbReference>
<dbReference type="GeneID" id="4317831"/>
<protein>
    <recommendedName>
        <fullName evidence="8">Enoyl reductase (ER) domain-containing protein</fullName>
    </recommendedName>
</protein>
<dbReference type="RefSeq" id="XP_001212362.1">
    <property type="nucleotide sequence ID" value="XM_001212362.1"/>
</dbReference>
<dbReference type="InterPro" id="IPR013149">
    <property type="entry name" value="ADH-like_C"/>
</dbReference>
<comment type="cofactor">
    <cofactor evidence="1 7">
        <name>Zn(2+)</name>
        <dbReference type="ChEBI" id="CHEBI:29105"/>
    </cofactor>
</comment>
<keyword evidence="6" id="KW-0520">NAD</keyword>
<dbReference type="FunFam" id="3.40.50.720:FF:000039">
    <property type="entry name" value="Alcohol dehydrogenase AdhP"/>
    <property type="match status" value="1"/>
</dbReference>
<dbReference type="STRING" id="341663.Q0CT00"/>
<dbReference type="Proteomes" id="UP000007963">
    <property type="component" value="Unassembled WGS sequence"/>
</dbReference>
<dbReference type="AlphaFoldDB" id="Q0CT00"/>
<evidence type="ECO:0000256" key="3">
    <source>
        <dbReference type="ARBA" id="ARBA00022723"/>
    </source>
</evidence>
<evidence type="ECO:0000313" key="10">
    <source>
        <dbReference type="Proteomes" id="UP000007963"/>
    </source>
</evidence>
<evidence type="ECO:0000256" key="2">
    <source>
        <dbReference type="ARBA" id="ARBA00008072"/>
    </source>
</evidence>
<dbReference type="InterPro" id="IPR011032">
    <property type="entry name" value="GroES-like_sf"/>
</dbReference>
<dbReference type="VEuPathDB" id="FungiDB:ATEG_03184"/>
<comment type="similarity">
    <text evidence="2 7">Belongs to the zinc-containing alcohol dehydrogenase family.</text>
</comment>
<dbReference type="SUPFAM" id="SSF50129">
    <property type="entry name" value="GroES-like"/>
    <property type="match status" value="1"/>
</dbReference>
<dbReference type="GO" id="GO:0008270">
    <property type="term" value="F:zinc ion binding"/>
    <property type="evidence" value="ECO:0007669"/>
    <property type="project" value="InterPro"/>
</dbReference>
<feature type="domain" description="Enoyl reductase (ER)" evidence="8">
    <location>
        <begin position="16"/>
        <end position="309"/>
    </location>
</feature>
<dbReference type="Pfam" id="PF00107">
    <property type="entry name" value="ADH_zinc_N"/>
    <property type="match status" value="1"/>
</dbReference>
<keyword evidence="4 7" id="KW-0862">Zinc</keyword>
<dbReference type="SMART" id="SM00829">
    <property type="entry name" value="PKS_ER"/>
    <property type="match status" value="1"/>
</dbReference>
<evidence type="ECO:0000256" key="7">
    <source>
        <dbReference type="RuleBase" id="RU361277"/>
    </source>
</evidence>
<dbReference type="GO" id="GO:0004022">
    <property type="term" value="F:alcohol dehydrogenase (NAD+) activity"/>
    <property type="evidence" value="ECO:0007669"/>
    <property type="project" value="UniProtKB-ARBA"/>
</dbReference>
<evidence type="ECO:0000256" key="4">
    <source>
        <dbReference type="ARBA" id="ARBA00022833"/>
    </source>
</evidence>
<reference evidence="10" key="1">
    <citation type="submission" date="2005-09" db="EMBL/GenBank/DDBJ databases">
        <title>Annotation of the Aspergillus terreus NIH2624 genome.</title>
        <authorList>
            <person name="Birren B.W."/>
            <person name="Lander E.S."/>
            <person name="Galagan J.E."/>
            <person name="Nusbaum C."/>
            <person name="Devon K."/>
            <person name="Henn M."/>
            <person name="Ma L.-J."/>
            <person name="Jaffe D.B."/>
            <person name="Butler J."/>
            <person name="Alvarez P."/>
            <person name="Gnerre S."/>
            <person name="Grabherr M."/>
            <person name="Kleber M."/>
            <person name="Mauceli E.W."/>
            <person name="Brockman W."/>
            <person name="Rounsley S."/>
            <person name="Young S.K."/>
            <person name="LaButti K."/>
            <person name="Pushparaj V."/>
            <person name="DeCaprio D."/>
            <person name="Crawford M."/>
            <person name="Koehrsen M."/>
            <person name="Engels R."/>
            <person name="Montgomery P."/>
            <person name="Pearson M."/>
            <person name="Howarth C."/>
            <person name="Larson L."/>
            <person name="Luoma S."/>
            <person name="White J."/>
            <person name="Alvarado L."/>
            <person name="Kodira C.D."/>
            <person name="Zeng Q."/>
            <person name="Oleary S."/>
            <person name="Yandava C."/>
            <person name="Denning D.W."/>
            <person name="Nierman W.C."/>
            <person name="Milne T."/>
            <person name="Madden K."/>
        </authorList>
    </citation>
    <scope>NUCLEOTIDE SEQUENCE [LARGE SCALE GENOMIC DNA]</scope>
    <source>
        <strain evidence="10">NIH 2624 / FGSC A1156</strain>
    </source>
</reference>
<dbReference type="Gene3D" id="3.90.180.10">
    <property type="entry name" value="Medium-chain alcohol dehydrogenases, catalytic domain"/>
    <property type="match status" value="2"/>
</dbReference>
<dbReference type="SUPFAM" id="SSF51735">
    <property type="entry name" value="NAD(P)-binding Rossmann-fold domains"/>
    <property type="match status" value="1"/>
</dbReference>
<dbReference type="InterPro" id="IPR020843">
    <property type="entry name" value="ER"/>
</dbReference>
<evidence type="ECO:0000256" key="5">
    <source>
        <dbReference type="ARBA" id="ARBA00023002"/>
    </source>
</evidence>
<dbReference type="EMBL" id="CH476597">
    <property type="protein sequence ID" value="EAU36458.1"/>
    <property type="molecule type" value="Genomic_DNA"/>
</dbReference>
<dbReference type="InterPro" id="IPR002328">
    <property type="entry name" value="ADH_Zn_CS"/>
</dbReference>
<dbReference type="PROSITE" id="PS00059">
    <property type="entry name" value="ADH_ZINC"/>
    <property type="match status" value="1"/>
</dbReference>
<accession>Q0CT00</accession>
<evidence type="ECO:0000256" key="6">
    <source>
        <dbReference type="ARBA" id="ARBA00023027"/>
    </source>
</evidence>
<dbReference type="GO" id="GO:0005737">
    <property type="term" value="C:cytoplasm"/>
    <property type="evidence" value="ECO:0007669"/>
    <property type="project" value="TreeGrafter"/>
</dbReference>
<evidence type="ECO:0000256" key="1">
    <source>
        <dbReference type="ARBA" id="ARBA00001947"/>
    </source>
</evidence>
<dbReference type="Pfam" id="PF08240">
    <property type="entry name" value="ADH_N"/>
    <property type="match status" value="1"/>
</dbReference>
<sequence>MALPQTFKQAAFKEAGGPLIIEEVPLTPPGPGEILLKVEACGVCHSDIYAQSNAMGGGFPLVPGHEIIGRVAAVGGAVSGWQVGDRVGGAWHAGHDDAEYCLLRAEAAVRVPDHVDAAKYAPILCAGVTVFNSMRHMKIPVGETVAIQGIGGLGHLAIQYANQFGYRVVAISRGSAKEEFARQLGAHHYIDTNKEDASDALQKLGGAALIVTTAPNASDITPLMRGLAVVGKLLFLSLPGELSVNTGLMLRYGLSVHSWPSGHARDSEEAIAFTELRNINCMVETFPLEKANEAFDAMLKGDARFRAVITMG</sequence>
<dbReference type="PANTHER" id="PTHR42940:SF7">
    <property type="entry name" value="ALCOHOL DEHYDROGENASE-LIKE N-TERMINAL DOMAIN-CONTAINING PROTEIN"/>
    <property type="match status" value="1"/>
</dbReference>
<dbReference type="OrthoDB" id="1560166at2759"/>
<dbReference type="OMA" id="HDDAEYC"/>
<proteinExistence type="inferred from homology"/>
<evidence type="ECO:0000313" key="9">
    <source>
        <dbReference type="EMBL" id="EAU36458.1"/>
    </source>
</evidence>
<dbReference type="HOGENOM" id="CLU_026673_20_1_1"/>
<organism evidence="9 10">
    <name type="scientific">Aspergillus terreus (strain NIH 2624 / FGSC A1156)</name>
    <dbReference type="NCBI Taxonomy" id="341663"/>
    <lineage>
        <taxon>Eukaryota</taxon>
        <taxon>Fungi</taxon>
        <taxon>Dikarya</taxon>
        <taxon>Ascomycota</taxon>
        <taxon>Pezizomycotina</taxon>
        <taxon>Eurotiomycetes</taxon>
        <taxon>Eurotiomycetidae</taxon>
        <taxon>Eurotiales</taxon>
        <taxon>Aspergillaceae</taxon>
        <taxon>Aspergillus</taxon>
        <taxon>Aspergillus subgen. Circumdati</taxon>
    </lineage>
</organism>
<dbReference type="eggNOG" id="KOG0023">
    <property type="taxonomic scope" value="Eukaryota"/>
</dbReference>
<gene>
    <name evidence="9" type="ORF">ATEG_03184</name>
</gene>